<evidence type="ECO:0000256" key="6">
    <source>
        <dbReference type="ARBA" id="ARBA00017157"/>
    </source>
</evidence>
<evidence type="ECO:0000256" key="11">
    <source>
        <dbReference type="ARBA" id="ARBA00022771"/>
    </source>
</evidence>
<dbReference type="InterPro" id="IPR054478">
    <property type="entry name" value="LTN1_UBC"/>
</dbReference>
<evidence type="ECO:0000256" key="13">
    <source>
        <dbReference type="ARBA" id="ARBA00022833"/>
    </source>
</evidence>
<dbReference type="FunFam" id="3.30.40.10:FF:000038">
    <property type="entry name" value="E3 ubiquitin-protein ligase listerin"/>
    <property type="match status" value="1"/>
</dbReference>
<evidence type="ECO:0000313" key="19">
    <source>
        <dbReference type="Proteomes" id="UP000799441"/>
    </source>
</evidence>
<keyword evidence="11 15" id="KW-0863">Zinc-finger</keyword>
<dbReference type="InterPro" id="IPR039795">
    <property type="entry name" value="LTN1/Rkr1"/>
</dbReference>
<dbReference type="InterPro" id="IPR011989">
    <property type="entry name" value="ARM-like"/>
</dbReference>
<dbReference type="EMBL" id="MU003852">
    <property type="protein sequence ID" value="KAF2717089.1"/>
    <property type="molecule type" value="Genomic_DNA"/>
</dbReference>
<dbReference type="PROSITE" id="PS50089">
    <property type="entry name" value="ZF_RING_2"/>
    <property type="match status" value="1"/>
</dbReference>
<dbReference type="GO" id="GO:0072344">
    <property type="term" value="P:rescue of stalled ribosome"/>
    <property type="evidence" value="ECO:0007669"/>
    <property type="project" value="UniProtKB-UniRule"/>
</dbReference>
<dbReference type="Pfam" id="PF23009">
    <property type="entry name" value="UBC_like"/>
    <property type="match status" value="1"/>
</dbReference>
<keyword evidence="7" id="KW-0963">Cytoplasm</keyword>
<evidence type="ECO:0000256" key="14">
    <source>
        <dbReference type="ARBA" id="ARBA00055150"/>
    </source>
</evidence>
<evidence type="ECO:0000313" key="18">
    <source>
        <dbReference type="EMBL" id="KAF2717089.1"/>
    </source>
</evidence>
<organism evidence="18 19">
    <name type="scientific">Polychaeton citri CBS 116435</name>
    <dbReference type="NCBI Taxonomy" id="1314669"/>
    <lineage>
        <taxon>Eukaryota</taxon>
        <taxon>Fungi</taxon>
        <taxon>Dikarya</taxon>
        <taxon>Ascomycota</taxon>
        <taxon>Pezizomycotina</taxon>
        <taxon>Dothideomycetes</taxon>
        <taxon>Dothideomycetidae</taxon>
        <taxon>Capnodiales</taxon>
        <taxon>Capnodiaceae</taxon>
        <taxon>Polychaeton</taxon>
    </lineage>
</organism>
<dbReference type="InterPro" id="IPR001841">
    <property type="entry name" value="Znf_RING"/>
</dbReference>
<comment type="function">
    <text evidence="16">E3 ubiquitin-protein ligase. Component of the ribosome quality control complex (RQC), a ribosome-associated complex that mediates ubiquitination and extraction of incompletely synthesized nascent chains for proteasomal degradation.</text>
</comment>
<dbReference type="Pfam" id="PF22999">
    <property type="entry name" value="LTN1_E3_ligase_6th"/>
    <property type="match status" value="1"/>
</dbReference>
<dbReference type="EC" id="2.3.2.27" evidence="5 16"/>
<evidence type="ECO:0000256" key="12">
    <source>
        <dbReference type="ARBA" id="ARBA00022786"/>
    </source>
</evidence>
<dbReference type="SMART" id="SM00744">
    <property type="entry name" value="RINGv"/>
    <property type="match status" value="1"/>
</dbReference>
<evidence type="ECO:0000256" key="2">
    <source>
        <dbReference type="ARBA" id="ARBA00004514"/>
    </source>
</evidence>
<comment type="subcellular location">
    <subcellularLocation>
        <location evidence="2">Cytoplasm</location>
        <location evidence="2">Cytosol</location>
    </subcellularLocation>
</comment>
<evidence type="ECO:0000256" key="1">
    <source>
        <dbReference type="ARBA" id="ARBA00000900"/>
    </source>
</evidence>
<gene>
    <name evidence="18" type="ORF">K431DRAFT_316027</name>
</gene>
<comment type="function">
    <text evidence="14">E3 ubiquitin-protein ligase component of the ribosome quality control complex (RQC), a ribosome-associated complex that mediates ubiquitination and extraction of incompletely synthesized nascent chains for proteasomal degradation. Mediates ubiquitination of proteins derived from mRNAs lacking stop codons (non-stop proteins) and other translation arrest products induced by poly-lysine sequences and tandem rare codons. Ubiquitination leads to CDC48 recruitment for extraction and degradation of the incomplete translation product. May indirectly play a role in chromatin function and transcription.</text>
</comment>
<dbReference type="CDD" id="cd16491">
    <property type="entry name" value="RING-CH-C4HC3_LTN1"/>
    <property type="match status" value="1"/>
</dbReference>
<dbReference type="Gene3D" id="1.25.10.10">
    <property type="entry name" value="Leucine-rich Repeat Variant"/>
    <property type="match status" value="1"/>
</dbReference>
<dbReference type="GO" id="GO:0008270">
    <property type="term" value="F:zinc ion binding"/>
    <property type="evidence" value="ECO:0007669"/>
    <property type="project" value="UniProtKB-KW"/>
</dbReference>
<dbReference type="SMART" id="SM00184">
    <property type="entry name" value="RING"/>
    <property type="match status" value="1"/>
</dbReference>
<dbReference type="Pfam" id="PF13639">
    <property type="entry name" value="zf-RING_2"/>
    <property type="match status" value="1"/>
</dbReference>
<evidence type="ECO:0000256" key="16">
    <source>
        <dbReference type="RuleBase" id="RU367090"/>
    </source>
</evidence>
<dbReference type="InterPro" id="IPR039804">
    <property type="entry name" value="RING-CH-C4HC3_LTN1"/>
</dbReference>
<evidence type="ECO:0000256" key="8">
    <source>
        <dbReference type="ARBA" id="ARBA00022679"/>
    </source>
</evidence>
<protein>
    <recommendedName>
        <fullName evidence="6 16">E3 ubiquitin-protein ligase listerin</fullName>
        <ecNumber evidence="5 16">2.3.2.27</ecNumber>
    </recommendedName>
    <alternativeName>
        <fullName evidence="16">RING-type E3 ubiquitin transferase listerin</fullName>
    </alternativeName>
</protein>
<dbReference type="PANTHER" id="PTHR12389:SF0">
    <property type="entry name" value="E3 UBIQUITIN-PROTEIN LIGASE LISTERIN"/>
    <property type="match status" value="1"/>
</dbReference>
<evidence type="ECO:0000256" key="10">
    <source>
        <dbReference type="ARBA" id="ARBA00022737"/>
    </source>
</evidence>
<dbReference type="PANTHER" id="PTHR12389">
    <property type="entry name" value="ZINC FINGER PROTEIN 294"/>
    <property type="match status" value="1"/>
</dbReference>
<dbReference type="OrthoDB" id="6108at2759"/>
<dbReference type="SUPFAM" id="SSF48371">
    <property type="entry name" value="ARM repeat"/>
    <property type="match status" value="1"/>
</dbReference>
<keyword evidence="9 16" id="KW-0479">Metal-binding</keyword>
<dbReference type="Gene3D" id="3.30.40.10">
    <property type="entry name" value="Zinc/RING finger domain, C3HC4 (zinc finger)"/>
    <property type="match status" value="1"/>
</dbReference>
<feature type="domain" description="RING-type" evidence="17">
    <location>
        <begin position="1558"/>
        <end position="1604"/>
    </location>
</feature>
<dbReference type="GO" id="GO:0043023">
    <property type="term" value="F:ribosomal large subunit binding"/>
    <property type="evidence" value="ECO:0007669"/>
    <property type="project" value="TreeGrafter"/>
</dbReference>
<keyword evidence="19" id="KW-1185">Reference proteome</keyword>
<keyword evidence="13 16" id="KW-0862">Zinc</keyword>
<dbReference type="InterPro" id="IPR011016">
    <property type="entry name" value="Znf_RING-CH"/>
</dbReference>
<evidence type="ECO:0000256" key="9">
    <source>
        <dbReference type="ARBA" id="ARBA00022723"/>
    </source>
</evidence>
<comment type="catalytic activity">
    <reaction evidence="1 16">
        <text>S-ubiquitinyl-[E2 ubiquitin-conjugating enzyme]-L-cysteine + [acceptor protein]-L-lysine = [E2 ubiquitin-conjugating enzyme]-L-cysteine + N(6)-ubiquitinyl-[acceptor protein]-L-lysine.</text>
        <dbReference type="EC" id="2.3.2.27"/>
    </reaction>
</comment>
<dbReference type="InterPro" id="IPR054476">
    <property type="entry name" value="Ltn1_N"/>
</dbReference>
<keyword evidence="12 16" id="KW-0833">Ubl conjugation pathway</keyword>
<evidence type="ECO:0000256" key="3">
    <source>
        <dbReference type="ARBA" id="ARBA00004906"/>
    </source>
</evidence>
<dbReference type="SMART" id="SM01197">
    <property type="entry name" value="FANCL_C"/>
    <property type="match status" value="1"/>
</dbReference>
<dbReference type="SUPFAM" id="SSF57850">
    <property type="entry name" value="RING/U-box"/>
    <property type="match status" value="1"/>
</dbReference>
<comment type="similarity">
    <text evidence="4 16">Belongs to the LTN1 family.</text>
</comment>
<keyword evidence="8 16" id="KW-0808">Transferase</keyword>
<reference evidence="18" key="1">
    <citation type="journal article" date="2020" name="Stud. Mycol.">
        <title>101 Dothideomycetes genomes: a test case for predicting lifestyles and emergence of pathogens.</title>
        <authorList>
            <person name="Haridas S."/>
            <person name="Albert R."/>
            <person name="Binder M."/>
            <person name="Bloem J."/>
            <person name="Labutti K."/>
            <person name="Salamov A."/>
            <person name="Andreopoulos B."/>
            <person name="Baker S."/>
            <person name="Barry K."/>
            <person name="Bills G."/>
            <person name="Bluhm B."/>
            <person name="Cannon C."/>
            <person name="Castanera R."/>
            <person name="Culley D."/>
            <person name="Daum C."/>
            <person name="Ezra D."/>
            <person name="Gonzalez J."/>
            <person name="Henrissat B."/>
            <person name="Kuo A."/>
            <person name="Liang C."/>
            <person name="Lipzen A."/>
            <person name="Lutzoni F."/>
            <person name="Magnuson J."/>
            <person name="Mondo S."/>
            <person name="Nolan M."/>
            <person name="Ohm R."/>
            <person name="Pangilinan J."/>
            <person name="Park H.-J."/>
            <person name="Ramirez L."/>
            <person name="Alfaro M."/>
            <person name="Sun H."/>
            <person name="Tritt A."/>
            <person name="Yoshinaga Y."/>
            <person name="Zwiers L.-H."/>
            <person name="Turgeon B."/>
            <person name="Goodwin S."/>
            <person name="Spatafora J."/>
            <person name="Crous P."/>
            <person name="Grigoriev I."/>
        </authorList>
    </citation>
    <scope>NUCLEOTIDE SEQUENCE</scope>
    <source>
        <strain evidence="18">CBS 116435</strain>
    </source>
</reference>
<dbReference type="GO" id="GO:0005829">
    <property type="term" value="C:cytosol"/>
    <property type="evidence" value="ECO:0007669"/>
    <property type="project" value="UniProtKB-SubCell"/>
</dbReference>
<evidence type="ECO:0000259" key="17">
    <source>
        <dbReference type="PROSITE" id="PS50089"/>
    </source>
</evidence>
<proteinExistence type="inferred from homology"/>
<evidence type="ECO:0000256" key="4">
    <source>
        <dbReference type="ARBA" id="ARBA00007997"/>
    </source>
</evidence>
<comment type="subunit">
    <text evidence="16">Component of the ribosome quality control complex (RQC).</text>
</comment>
<dbReference type="GO" id="GO:1990116">
    <property type="term" value="P:ribosome-associated ubiquitin-dependent protein catabolic process"/>
    <property type="evidence" value="ECO:0007669"/>
    <property type="project" value="UniProtKB-UniRule"/>
</dbReference>
<sequence>MNRKQFRSQASSGRVGGFGGFGGSGLGSSSTSLLSYIQEPPNFSDVSDANVVVCFKNLSKKDSTTKAKALEDLQTHVSGNEVEEAVLEIWVKLFPRLSIDSARRVRQLTHIVNGQICSRAGKRTAKHMARIVGPWLAGTYDSDRATAKAAQEALQLVFPTPEKLRSLRKAFHAQLLEFSKDSVLQETVQSLSDERVVSKDDAEAIYARVVATSLMVITSLLSELSSNDIQQQHHVYEEFLGDKKLWEYPSHEDAGVRRAVHRLVRACLDKLLTILEQNLKLISTAYVYKGLPSNQTGSGQDFLLTLRVVTKKYPTVWTSAYAGKRSAASRLRKLLEKGSHSDTAEYWQSLEVLLQAIPRDVFPQTHSDAQELLAACREGVHRKEERFNALAAWHAYFTLTNIICKLMSSEEQDRLLDADVTPVFRRYLQPSSDASQWSITGSKASAIVAQAALVQGALKSLAHQLTTLADDLIEMLKLAQPEQSKDFDKSQTQVAAAGEHWAHLQRELLQNGKQGPGELEDAYAKQDLRVLSESFILLVARNGKPYGVAAVASELLRACPYLLNDTKISGEVLAFVLEQAPRLLFSLSQKQILDITYVCETDSRFAVAFGSMLDAVSDEGQGSDIKLQAIRTLFSNRPPQQASDLARQNVKFQRTLSSLYRNANTGGLLADLLSTRAIANDTTDELIGDLIDGLSVDSTAERFLKELEIISRSNAGILHDIIVDSEGPGKNLLPRLLQLEQSANDSIAEQAHALSTKLSSTPNGAPVVNRFRGVIDSLENTSEQSMPMSAVLQLNDRLLGPNKKAEDIEQLLPDTGIWQAALSAIARPPRPSLALLSSLSGGVHFVDDTTTTSKAVFDGEGLSQASRIAMFMTHILKDPALQQKLDKIVVGRIMFNLSLTLLLVEDNVSLANSNGSFQFKGLVQEHEILEFESEAQIVLNSYWASINVQSAQPSENSGNPLATLQQLFDEAQGQNTLAYYSALAYCKTTSNLFESQGVGSEKSSFAQDRLKSLYRGKPMQHFQLLAYLNGNQRILVDTQTLNRICNELVADLTDSDFVTNPAQALEQLVILNACLHLQDSDTVSSIAKQRLIFLVKNLLTALQSDVTPVIEVEICRSLAILVQGMQDTYGDYWEQLLSYVTTFWTSLETELDSGTINDHQVLLVFATLKLYGAIRNLSKSDETNDDLVDALKDNREKIAAGLIHLLRATNGVSDELDQPLMVTNELLAREISSLPPAEPVKEMDHIYTLLYAPSRSVQHAAFELMHKGIPVHQEQISFDAALENKTAHLPDELLSLILEAPTLDSLADASFDRTMPLALQGYLFGWRLIFDHFTNSSYKVKGDYIEQIKEGGHLPGLMNLIFDFLGLSQGKLIDASRFDITEYRSDEEPTPERDVQWLLTHIYYLSLTYMPSLVKNYFLSIRSRQTSQAVENWTSKYISPLIVASSLESVAEWAEKSVKEDPDYEKMTVKVGMRAKEITASYVVDEQTMAIRVALPDAYPLTSAQVVGVNRVAVKEEKWQSWLRNCQGVITFSNGSIIDGLSSWRRNVVGALKGQTECAICYSIISGDKQLPTKKCPTCKHLFHNSCLFKWFKTSNASTCPLCRNAFNFN</sequence>
<keyword evidence="10" id="KW-0677">Repeat</keyword>
<evidence type="ECO:0000256" key="15">
    <source>
        <dbReference type="PROSITE-ProRule" id="PRU00175"/>
    </source>
</evidence>
<evidence type="ECO:0000256" key="5">
    <source>
        <dbReference type="ARBA" id="ARBA00012483"/>
    </source>
</evidence>
<dbReference type="InterPro" id="IPR016024">
    <property type="entry name" value="ARM-type_fold"/>
</dbReference>
<evidence type="ECO:0000256" key="7">
    <source>
        <dbReference type="ARBA" id="ARBA00022490"/>
    </source>
</evidence>
<comment type="pathway">
    <text evidence="3 16">Protein modification; protein ubiquitination.</text>
</comment>
<name>A0A9P4UK49_9PEZI</name>
<dbReference type="GO" id="GO:1990112">
    <property type="term" value="C:RQC complex"/>
    <property type="evidence" value="ECO:0007669"/>
    <property type="project" value="UniProtKB-UniRule"/>
</dbReference>
<dbReference type="Proteomes" id="UP000799441">
    <property type="component" value="Unassembled WGS sequence"/>
</dbReference>
<dbReference type="InterPro" id="IPR054477">
    <property type="entry name" value="LTN1_E3_ligase_6th"/>
</dbReference>
<dbReference type="InterPro" id="IPR013083">
    <property type="entry name" value="Znf_RING/FYVE/PHD"/>
</dbReference>
<dbReference type="GO" id="GO:0061630">
    <property type="term" value="F:ubiquitin protein ligase activity"/>
    <property type="evidence" value="ECO:0007669"/>
    <property type="project" value="UniProtKB-UniRule"/>
</dbReference>
<dbReference type="Pfam" id="PF22958">
    <property type="entry name" value="Ltn1_1st"/>
    <property type="match status" value="1"/>
</dbReference>
<comment type="caution">
    <text evidence="18">The sequence shown here is derived from an EMBL/GenBank/DDBJ whole genome shotgun (WGS) entry which is preliminary data.</text>
</comment>
<accession>A0A9P4UK49</accession>